<organism evidence="2 3">
    <name type="scientific">Naegleria lovaniensis</name>
    <name type="common">Amoeba</name>
    <dbReference type="NCBI Taxonomy" id="51637"/>
    <lineage>
        <taxon>Eukaryota</taxon>
        <taxon>Discoba</taxon>
        <taxon>Heterolobosea</taxon>
        <taxon>Tetramitia</taxon>
        <taxon>Eutetramitia</taxon>
        <taxon>Vahlkampfiidae</taxon>
        <taxon>Naegleria</taxon>
    </lineage>
</organism>
<feature type="region of interest" description="Disordered" evidence="1">
    <location>
        <begin position="785"/>
        <end position="860"/>
    </location>
</feature>
<feature type="compositionally biased region" description="Basic residues" evidence="1">
    <location>
        <begin position="435"/>
        <end position="447"/>
    </location>
</feature>
<dbReference type="AlphaFoldDB" id="A0AA88H1E0"/>
<reference evidence="2 3" key="1">
    <citation type="journal article" date="2018" name="BMC Genomics">
        <title>The genome of Naegleria lovaniensis, the basis for a comparative approach to unravel pathogenicity factors of the human pathogenic amoeba N. fowleri.</title>
        <authorList>
            <person name="Liechti N."/>
            <person name="Schurch N."/>
            <person name="Bruggmann R."/>
            <person name="Wittwer M."/>
        </authorList>
    </citation>
    <scope>NUCLEOTIDE SEQUENCE [LARGE SCALE GENOMIC DNA]</scope>
    <source>
        <strain evidence="2 3">ATCC 30569</strain>
    </source>
</reference>
<name>A0AA88H1E0_NAELO</name>
<dbReference type="GeneID" id="68107116"/>
<feature type="compositionally biased region" description="Polar residues" evidence="1">
    <location>
        <begin position="174"/>
        <end position="186"/>
    </location>
</feature>
<keyword evidence="3" id="KW-1185">Reference proteome</keyword>
<feature type="compositionally biased region" description="Polar residues" evidence="1">
    <location>
        <begin position="415"/>
        <end position="427"/>
    </location>
</feature>
<evidence type="ECO:0000256" key="1">
    <source>
        <dbReference type="SAM" id="MobiDB-lite"/>
    </source>
</evidence>
<feature type="region of interest" description="Disordered" evidence="1">
    <location>
        <begin position="164"/>
        <end position="195"/>
    </location>
</feature>
<evidence type="ECO:0000313" key="2">
    <source>
        <dbReference type="EMBL" id="KAG2389263.1"/>
    </source>
</evidence>
<feature type="compositionally biased region" description="Basic and acidic residues" evidence="1">
    <location>
        <begin position="785"/>
        <end position="799"/>
    </location>
</feature>
<feature type="compositionally biased region" description="Acidic residues" evidence="1">
    <location>
        <begin position="851"/>
        <end position="860"/>
    </location>
</feature>
<proteinExistence type="predicted"/>
<dbReference type="EMBL" id="PYSW02000008">
    <property type="protein sequence ID" value="KAG2389263.1"/>
    <property type="molecule type" value="Genomic_DNA"/>
</dbReference>
<accession>A0AA88H1E0</accession>
<gene>
    <name evidence="2" type="ORF">C9374_014663</name>
</gene>
<dbReference type="Proteomes" id="UP000816034">
    <property type="component" value="Unassembled WGS sequence"/>
</dbReference>
<protein>
    <submittedName>
        <fullName evidence="2">Uncharacterized protein</fullName>
    </submittedName>
</protein>
<sequence>MYQQQPPLTLLESFLQQQQAKTSNSNLTAMNYNSSQQHHPFASSHIPQPTSQNQFSSVLSTLLQNNRMVQQRCPPAMLSQQQPPLMNMPSSTIENHHHHQQMIIPNHQLSLITVLNNLCHEKSAQPASFTTPPPLDSNSMRLFENNHQPRQWEDHHEASSITMTDFGCSHHNHPSATTTTPNSSIMNPPPPQSMNNTSYNHSLNHTLFAGEDPSTSLLKLLDSLLKQQQTQPTTTLSSLLNNAFMNPSPHQPPSMDLFSQASVSSLYQQPLGENNHSNLDLSFNNFHNNSNSYCHSQPVLSGFSRESSRSSPPTIFQEDHLDDIIGYMDPNVDVHEKFSFVVVEPETKTMPPSSSSNTLNTINSVVSLTASSGVKSQLQTTTDSSILNNLKTTSGVNSAYHTYTAAWPTRDSSKETTTTMESGQNHPVDTEPATKTKRASSSRKKKSTGTGGGRNGDTSGRYLAESASKEVSPTFEYFIHTNHDNDDNNATILKASSMDDENGCEIFLTPQERCLCSLLSKSVLPREELSNIFKGPNSTTVRSIISKWLFTKFDAKLPNHMPASVDSSEFSMHDMTSSSCIEVECVPMGFTINKGSKPTRLSVFVNDTIKFKIQTFDIENAKIFEGDNIISDSSIFNTNIMYLFIDNYTAEMRSAHYLTGLTPPKNGGVLDTSESAAPPDICMDLLSKHSIVQYSERLSMREEQQQTKSSSAHRGSTFEIGISIRRDHHYKVKLPPIKEISSSFGFGNTSPNSALNKKISFVQIIETDTQRPVIRSEPFWCRSKSRAEMEKKQNREALQRKSGKSSILLSQQNEEDESELPCDKEHHQEKKRRQKSSNTHKKKKKVKIEFINDDDDEEQE</sequence>
<evidence type="ECO:0000313" key="3">
    <source>
        <dbReference type="Proteomes" id="UP000816034"/>
    </source>
</evidence>
<feature type="compositionally biased region" description="Basic residues" evidence="1">
    <location>
        <begin position="829"/>
        <end position="846"/>
    </location>
</feature>
<dbReference type="RefSeq" id="XP_044553255.1">
    <property type="nucleotide sequence ID" value="XM_044690675.1"/>
</dbReference>
<comment type="caution">
    <text evidence="2">The sequence shown here is derived from an EMBL/GenBank/DDBJ whole genome shotgun (WGS) entry which is preliminary data.</text>
</comment>
<feature type="region of interest" description="Disordered" evidence="1">
    <location>
        <begin position="411"/>
        <end position="461"/>
    </location>
</feature>